<evidence type="ECO:0000313" key="3">
    <source>
        <dbReference type="EMBL" id="CDY53639.1"/>
    </source>
</evidence>
<feature type="domain" description="Agenet" evidence="2">
    <location>
        <begin position="399"/>
        <end position="474"/>
    </location>
</feature>
<dbReference type="OMA" id="HDSPLRD"/>
<feature type="region of interest" description="Disordered" evidence="1">
    <location>
        <begin position="334"/>
        <end position="381"/>
    </location>
</feature>
<dbReference type="InterPro" id="IPR008395">
    <property type="entry name" value="Agenet-like_dom"/>
</dbReference>
<reference evidence="3 4" key="1">
    <citation type="journal article" date="2014" name="Science">
        <title>Plant genetics. Early allopolyploid evolution in the post-Neolithic Brassica napus oilseed genome.</title>
        <authorList>
            <person name="Chalhoub B."/>
            <person name="Denoeud F."/>
            <person name="Liu S."/>
            <person name="Parkin I.A."/>
            <person name="Tang H."/>
            <person name="Wang X."/>
            <person name="Chiquet J."/>
            <person name="Belcram H."/>
            <person name="Tong C."/>
            <person name="Samans B."/>
            <person name="Correa M."/>
            <person name="Da Silva C."/>
            <person name="Just J."/>
            <person name="Falentin C."/>
            <person name="Koh C.S."/>
            <person name="Le Clainche I."/>
            <person name="Bernard M."/>
            <person name="Bento P."/>
            <person name="Noel B."/>
            <person name="Labadie K."/>
            <person name="Alberti A."/>
            <person name="Charles M."/>
            <person name="Arnaud D."/>
            <person name="Guo H."/>
            <person name="Daviaud C."/>
            <person name="Alamery S."/>
            <person name="Jabbari K."/>
            <person name="Zhao M."/>
            <person name="Edger P.P."/>
            <person name="Chelaifa H."/>
            <person name="Tack D."/>
            <person name="Lassalle G."/>
            <person name="Mestiri I."/>
            <person name="Schnel N."/>
            <person name="Le Paslier M.C."/>
            <person name="Fan G."/>
            <person name="Renault V."/>
            <person name="Bayer P.E."/>
            <person name="Golicz A.A."/>
            <person name="Manoli S."/>
            <person name="Lee T.H."/>
            <person name="Thi V.H."/>
            <person name="Chalabi S."/>
            <person name="Hu Q."/>
            <person name="Fan C."/>
            <person name="Tollenaere R."/>
            <person name="Lu Y."/>
            <person name="Battail C."/>
            <person name="Shen J."/>
            <person name="Sidebottom C.H."/>
            <person name="Wang X."/>
            <person name="Canaguier A."/>
            <person name="Chauveau A."/>
            <person name="Berard A."/>
            <person name="Deniot G."/>
            <person name="Guan M."/>
            <person name="Liu Z."/>
            <person name="Sun F."/>
            <person name="Lim Y.P."/>
            <person name="Lyons E."/>
            <person name="Town C.D."/>
            <person name="Bancroft I."/>
            <person name="Wang X."/>
            <person name="Meng J."/>
            <person name="Ma J."/>
            <person name="Pires J.C."/>
            <person name="King G.J."/>
            <person name="Brunel D."/>
            <person name="Delourme R."/>
            <person name="Renard M."/>
            <person name="Aury J.M."/>
            <person name="Adams K.L."/>
            <person name="Batley J."/>
            <person name="Snowdon R.J."/>
            <person name="Tost J."/>
            <person name="Edwards D."/>
            <person name="Zhou Y."/>
            <person name="Hua W."/>
            <person name="Sharpe A.G."/>
            <person name="Paterson A.H."/>
            <person name="Guan C."/>
            <person name="Wincker P."/>
        </authorList>
    </citation>
    <scope>NUCLEOTIDE SEQUENCE [LARGE SCALE GENOMIC DNA]</scope>
    <source>
        <strain evidence="4">cv. Darmor-bzh</strain>
    </source>
</reference>
<name>A0A078IW75_BRANA</name>
<proteinExistence type="predicted"/>
<feature type="compositionally biased region" description="Basic and acidic residues" evidence="1">
    <location>
        <begin position="257"/>
        <end position="269"/>
    </location>
</feature>
<evidence type="ECO:0000259" key="2">
    <source>
        <dbReference type="SMART" id="SM00743"/>
    </source>
</evidence>
<evidence type="ECO:0000313" key="4">
    <source>
        <dbReference type="Proteomes" id="UP000028999"/>
    </source>
</evidence>
<feature type="compositionally biased region" description="Basic and acidic residues" evidence="1">
    <location>
        <begin position="277"/>
        <end position="288"/>
    </location>
</feature>
<organism evidence="3 4">
    <name type="scientific">Brassica napus</name>
    <name type="common">Rape</name>
    <dbReference type="NCBI Taxonomy" id="3708"/>
    <lineage>
        <taxon>Eukaryota</taxon>
        <taxon>Viridiplantae</taxon>
        <taxon>Streptophyta</taxon>
        <taxon>Embryophyta</taxon>
        <taxon>Tracheophyta</taxon>
        <taxon>Spermatophyta</taxon>
        <taxon>Magnoliopsida</taxon>
        <taxon>eudicotyledons</taxon>
        <taxon>Gunneridae</taxon>
        <taxon>Pentapetalae</taxon>
        <taxon>rosids</taxon>
        <taxon>malvids</taxon>
        <taxon>Brassicales</taxon>
        <taxon>Brassicaceae</taxon>
        <taxon>Brassiceae</taxon>
        <taxon>Brassica</taxon>
    </lineage>
</organism>
<protein>
    <submittedName>
        <fullName evidence="3">BnaC09g54020D protein</fullName>
    </submittedName>
</protein>
<dbReference type="InterPro" id="IPR014002">
    <property type="entry name" value="Agenet_dom_plant"/>
</dbReference>
<feature type="region of interest" description="Disordered" evidence="1">
    <location>
        <begin position="253"/>
        <end position="288"/>
    </location>
</feature>
<dbReference type="PaxDb" id="3708-A0A078IW75"/>
<sequence>MSSSLYDSPLHDSPLRDSPIHDSQQLDSNEFCTTLRLPGRVYEAREPPDNPKAIIHHSKIDYVEKRRVLTQGEDLWFTFSDQPMRFSQREFHLTIGLCCEEDQTITEPQFKIMKKPYLWMLGKGYKFTVRTLYEMFKEKARSMPTLERVSLGTTIITEAVIMAENPSSKISKDRLLHYMNYRLPKVAWGKTSYNILMRSVKSLSASSRAGDCYEVKGFALAINLWAMSSVHRSDWEQGFVDIFVATEDIGQQRKTKDKYAEHGEDLNHSEDEEEKKDEEYLKDKEQRKDKDHFMSNIEKLDKLIQMVRNLDKRVVVIQNVLGIEFNDEYAIDEEANSENTIAEEANSGDGKSAPDDENEEEICDEEANSGDGRSALADENEEEICDEEAKSGYIKAKLLSIAKGCEVEVSLKEDGFKGSWFRAILEQNPTRVKGEKLRVCYKTLLKTLLNEDSVNPCKETIERCFIRPVPPECLNEGVVFKEGSVADAYFSDGWWTGVIIVERPVGSFL</sequence>
<dbReference type="EMBL" id="LK033222">
    <property type="protein sequence ID" value="CDY53639.1"/>
    <property type="molecule type" value="Genomic_DNA"/>
</dbReference>
<dbReference type="Gramene" id="CDY53639">
    <property type="protein sequence ID" value="CDY53639"/>
    <property type="gene ID" value="GSBRNA2T00011115001"/>
</dbReference>
<dbReference type="PANTHER" id="PTHR48147">
    <property type="entry name" value="PROTEIN CBG23787"/>
    <property type="match status" value="1"/>
</dbReference>
<dbReference type="Pfam" id="PF09331">
    <property type="entry name" value="DUF1985"/>
    <property type="match status" value="1"/>
</dbReference>
<dbReference type="AlphaFoldDB" id="A0A078IW75"/>
<dbReference type="PANTHER" id="PTHR48147:SF5">
    <property type="entry name" value="REPEAT-CONTAINING PROTEIN, PUTATIVE-RELATED"/>
    <property type="match status" value="1"/>
</dbReference>
<accession>A0A078IW75</accession>
<gene>
    <name evidence="3" type="primary">BnaC09g54020D</name>
    <name evidence="3" type="ORF">GSBRNA2T00011115001</name>
</gene>
<dbReference type="InterPro" id="IPR015410">
    <property type="entry name" value="DUF1985"/>
</dbReference>
<evidence type="ECO:0000256" key="1">
    <source>
        <dbReference type="SAM" id="MobiDB-lite"/>
    </source>
</evidence>
<feature type="region of interest" description="Disordered" evidence="1">
    <location>
        <begin position="1"/>
        <end position="24"/>
    </location>
</feature>
<feature type="compositionally biased region" description="Acidic residues" evidence="1">
    <location>
        <begin position="355"/>
        <end position="368"/>
    </location>
</feature>
<feature type="compositionally biased region" description="Basic and acidic residues" evidence="1">
    <location>
        <begin position="9"/>
        <end position="20"/>
    </location>
</feature>
<dbReference type="Pfam" id="PF05641">
    <property type="entry name" value="Agenet"/>
    <property type="match status" value="1"/>
</dbReference>
<dbReference type="Proteomes" id="UP000028999">
    <property type="component" value="Unassembled WGS sequence"/>
</dbReference>
<feature type="non-terminal residue" evidence="3">
    <location>
        <position position="509"/>
    </location>
</feature>
<keyword evidence="4" id="KW-1185">Reference proteome</keyword>
<dbReference type="CDD" id="cd20405">
    <property type="entry name" value="Tudor_Agenet_AtDUF_rpt1_3"/>
    <property type="match status" value="1"/>
</dbReference>
<dbReference type="SMART" id="SM00743">
    <property type="entry name" value="Agenet"/>
    <property type="match status" value="1"/>
</dbReference>